<feature type="transmembrane region" description="Helical" evidence="2">
    <location>
        <begin position="6"/>
        <end position="25"/>
    </location>
</feature>
<dbReference type="Proteomes" id="UP000648801">
    <property type="component" value="Unassembled WGS sequence"/>
</dbReference>
<evidence type="ECO:0000256" key="1">
    <source>
        <dbReference type="SAM" id="Coils"/>
    </source>
</evidence>
<name>A0A916W4T1_9BACT</name>
<keyword evidence="2" id="KW-0472">Membrane</keyword>
<evidence type="ECO:0000313" key="3">
    <source>
        <dbReference type="EMBL" id="GGA66219.1"/>
    </source>
</evidence>
<evidence type="ECO:0000313" key="4">
    <source>
        <dbReference type="Proteomes" id="UP000648801"/>
    </source>
</evidence>
<feature type="coiled-coil region" evidence="1">
    <location>
        <begin position="22"/>
        <end position="49"/>
    </location>
</feature>
<keyword evidence="2" id="KW-1133">Transmembrane helix</keyword>
<keyword evidence="4" id="KW-1185">Reference proteome</keyword>
<keyword evidence="1" id="KW-0175">Coiled coil</keyword>
<dbReference type="AlphaFoldDB" id="A0A916W4T1"/>
<evidence type="ECO:0000256" key="2">
    <source>
        <dbReference type="SAM" id="Phobius"/>
    </source>
</evidence>
<sequence>MMSSILTLLVIWAIIVACFLALLAYKAQLQRYEEDQLFLNDEVESTEHQEQNEIVRKVNKIAPFVKVFGIAAAVMTVCIVGIYTYDAWQHLTH</sequence>
<reference evidence="3" key="2">
    <citation type="submission" date="2020-09" db="EMBL/GenBank/DDBJ databases">
        <authorList>
            <person name="Sun Q."/>
            <person name="Zhou Y."/>
        </authorList>
    </citation>
    <scope>NUCLEOTIDE SEQUENCE</scope>
    <source>
        <strain evidence="3">CGMCC 1.15447</strain>
    </source>
</reference>
<organism evidence="3 4">
    <name type="scientific">Edaphobacter acidisoli</name>
    <dbReference type="NCBI Taxonomy" id="2040573"/>
    <lineage>
        <taxon>Bacteria</taxon>
        <taxon>Pseudomonadati</taxon>
        <taxon>Acidobacteriota</taxon>
        <taxon>Terriglobia</taxon>
        <taxon>Terriglobales</taxon>
        <taxon>Acidobacteriaceae</taxon>
        <taxon>Edaphobacter</taxon>
    </lineage>
</organism>
<comment type="caution">
    <text evidence="3">The sequence shown here is derived from an EMBL/GenBank/DDBJ whole genome shotgun (WGS) entry which is preliminary data.</text>
</comment>
<proteinExistence type="predicted"/>
<dbReference type="RefSeq" id="WP_188758919.1">
    <property type="nucleotide sequence ID" value="NZ_BMJB01000001.1"/>
</dbReference>
<reference evidence="3" key="1">
    <citation type="journal article" date="2014" name="Int. J. Syst. Evol. Microbiol.">
        <title>Complete genome sequence of Corynebacterium casei LMG S-19264T (=DSM 44701T), isolated from a smear-ripened cheese.</title>
        <authorList>
            <consortium name="US DOE Joint Genome Institute (JGI-PGF)"/>
            <person name="Walter F."/>
            <person name="Albersmeier A."/>
            <person name="Kalinowski J."/>
            <person name="Ruckert C."/>
        </authorList>
    </citation>
    <scope>NUCLEOTIDE SEQUENCE</scope>
    <source>
        <strain evidence="3">CGMCC 1.15447</strain>
    </source>
</reference>
<keyword evidence="2" id="KW-0812">Transmembrane</keyword>
<accession>A0A916W4T1</accession>
<protein>
    <submittedName>
        <fullName evidence="3">Uncharacterized protein</fullName>
    </submittedName>
</protein>
<dbReference type="EMBL" id="BMJB01000001">
    <property type="protein sequence ID" value="GGA66219.1"/>
    <property type="molecule type" value="Genomic_DNA"/>
</dbReference>
<gene>
    <name evidence="3" type="ORF">GCM10011507_17240</name>
</gene>
<feature type="transmembrane region" description="Helical" evidence="2">
    <location>
        <begin position="64"/>
        <end position="85"/>
    </location>
</feature>